<name>A0A2U1CQR9_9BURK</name>
<keyword evidence="10" id="KW-1185">Reference proteome</keyword>
<feature type="transmembrane region" description="Helical" evidence="8">
    <location>
        <begin position="977"/>
        <end position="1003"/>
    </location>
</feature>
<dbReference type="GO" id="GO:0005886">
    <property type="term" value="C:plasma membrane"/>
    <property type="evidence" value="ECO:0007669"/>
    <property type="project" value="UniProtKB-SubCell"/>
</dbReference>
<dbReference type="AlphaFoldDB" id="A0A2U1CQR9"/>
<organism evidence="9 10">
    <name type="scientific">Pusillimonas noertemannii</name>
    <dbReference type="NCBI Taxonomy" id="305977"/>
    <lineage>
        <taxon>Bacteria</taxon>
        <taxon>Pseudomonadati</taxon>
        <taxon>Pseudomonadota</taxon>
        <taxon>Betaproteobacteria</taxon>
        <taxon>Burkholderiales</taxon>
        <taxon>Alcaligenaceae</taxon>
        <taxon>Pusillimonas</taxon>
    </lineage>
</organism>
<feature type="transmembrane region" description="Helical" evidence="8">
    <location>
        <begin position="900"/>
        <end position="925"/>
    </location>
</feature>
<dbReference type="Gene3D" id="3.30.70.1430">
    <property type="entry name" value="Multidrug efflux transporter AcrB pore domain"/>
    <property type="match status" value="2"/>
</dbReference>
<proteinExistence type="predicted"/>
<dbReference type="Gene3D" id="3.30.70.1440">
    <property type="entry name" value="Multidrug efflux transporter AcrB pore domain"/>
    <property type="match status" value="1"/>
</dbReference>
<dbReference type="STRING" id="1231391.GCA_000308195_02438"/>
<evidence type="ECO:0000256" key="8">
    <source>
        <dbReference type="SAM" id="Phobius"/>
    </source>
</evidence>
<dbReference type="GO" id="GO:0042910">
    <property type="term" value="F:xenobiotic transmembrane transporter activity"/>
    <property type="evidence" value="ECO:0007669"/>
    <property type="project" value="TreeGrafter"/>
</dbReference>
<dbReference type="Gene3D" id="1.20.1640.10">
    <property type="entry name" value="Multidrug efflux transporter AcrB transmembrane domain"/>
    <property type="match status" value="2"/>
</dbReference>
<evidence type="ECO:0000313" key="9">
    <source>
        <dbReference type="EMBL" id="PVY68238.1"/>
    </source>
</evidence>
<dbReference type="EMBL" id="QEKO01000001">
    <property type="protein sequence ID" value="PVY68238.1"/>
    <property type="molecule type" value="Genomic_DNA"/>
</dbReference>
<dbReference type="Gene3D" id="3.30.2090.10">
    <property type="entry name" value="Multidrug efflux transporter AcrB TolC docking domain, DN and DC subdomains"/>
    <property type="match status" value="2"/>
</dbReference>
<sequence length="1010" mass="110643">MLLSEVCIKRPVFATVLSLVIVLIGFISYERLTVREYPAIDEPVVSVRTDYKGASPEVIESQVTKPLEDQLAGMEGVNVMTSRSRSERSFINIKFNLDRDPDAAAADVRDKVARARRFLPDEIDEPIISKVEADSSPVIFLAVNAGSMNTLEASDYITRYVKTRLSVLPGAAEVRIYGERLPSMRIYVDRAKLAAYRLAVQDIEDALRSQNVMIPAGRIESEMREFSVVSTTDLQTVEQFRDVIVANVQGYSVRLSDVADVQIGPADERIMARFNGHDGLLIGITKQSTANPLDLSKAMRAELELINEGLPPGMSIDVAYDSSIFIEESIKSVYHTIGEAIVLVILVIFFFLRSVRASLIPIVTIPVSLIGAFGIMYFLGFSINTLTLLSMVLAIGLVVDDAIVVLENIYRHIEEGKTRLEAAFIGSKEIGFAIVAMTLTLVTVYAPLAFATGRTGRLFIEFALTLAGAVLVSGFVALTLTPMMCATILRHQSGHGRVYTFIENLLVGLTTRYQSSLKLALRHRVIVLGLGLLVALGSGVLFKVVKSELAPVEDRGVIYGIVTAPDGATLDYTLQSMKRIEAMYADIPEASGNQTVIGFPTVVDGFAILRLKHWNERDKSQQEIAAELRPRFNALPGVRAFPTNPASLGQRATTKPVEFIIMSQASYPEIAKFTDAFIERLSDYPGLQNLEMDLRLNTPELQVAVNRDKLADVGVDVGTVGRTLESMLGGRQVTRFRDGGEQYDVIVQVKKEDRADPRDISDIYVRARNGDMVQLSNFLDVNESVSPQSLNHFNRLRSVKVEAAVAPGYALGEVLAHMQSVADEMLPETAQTDLDGQSREFRDSSGNIYLVFLMALVFIYLVLAAQFESWRNPFIIMLSVPLSMTGALLALWLSGGTLSIYSQIGLITLVGLITKHGILIVEFATQLRAEGMEKVEAVVQASILRLRPILMTTGAMVLGVLPLAYATGAGAESRQQIGWVLVGGLCLGTVLTLYVVPVAYTLIAGKVSRK</sequence>
<feature type="transmembrane region" description="Helical" evidence="8">
    <location>
        <begin position="386"/>
        <end position="410"/>
    </location>
</feature>
<evidence type="ECO:0000256" key="2">
    <source>
        <dbReference type="ARBA" id="ARBA00022448"/>
    </source>
</evidence>
<accession>A0A2U1CQR9</accession>
<dbReference type="InterPro" id="IPR027463">
    <property type="entry name" value="AcrB_DN_DC_subdom"/>
</dbReference>
<evidence type="ECO:0000256" key="6">
    <source>
        <dbReference type="ARBA" id="ARBA00022989"/>
    </source>
</evidence>
<protein>
    <submittedName>
        <fullName evidence="9">Multidrug efflux pump</fullName>
    </submittedName>
</protein>
<feature type="transmembrane region" description="Helical" evidence="8">
    <location>
        <begin position="430"/>
        <end position="450"/>
    </location>
</feature>
<evidence type="ECO:0000313" key="10">
    <source>
        <dbReference type="Proteomes" id="UP000246145"/>
    </source>
</evidence>
<feature type="transmembrane region" description="Helical" evidence="8">
    <location>
        <begin position="462"/>
        <end position="489"/>
    </location>
</feature>
<keyword evidence="4" id="KW-0997">Cell inner membrane</keyword>
<dbReference type="PANTHER" id="PTHR32063:SF14">
    <property type="entry name" value="BLL4319 PROTEIN"/>
    <property type="match status" value="1"/>
</dbReference>
<feature type="transmembrane region" description="Helical" evidence="8">
    <location>
        <begin position="874"/>
        <end position="894"/>
    </location>
</feature>
<dbReference type="FunFam" id="1.20.1640.10:FF:000001">
    <property type="entry name" value="Efflux pump membrane transporter"/>
    <property type="match status" value="1"/>
</dbReference>
<evidence type="ECO:0000256" key="1">
    <source>
        <dbReference type="ARBA" id="ARBA00004429"/>
    </source>
</evidence>
<dbReference type="SUPFAM" id="SSF82693">
    <property type="entry name" value="Multidrug efflux transporter AcrB pore domain, PN1, PN2, PC1 and PC2 subdomains"/>
    <property type="match status" value="3"/>
</dbReference>
<keyword evidence="5 8" id="KW-0812">Transmembrane</keyword>
<feature type="transmembrane region" description="Helical" evidence="8">
    <location>
        <begin position="946"/>
        <end position="965"/>
    </location>
</feature>
<dbReference type="SUPFAM" id="SSF82714">
    <property type="entry name" value="Multidrug efflux transporter AcrB TolC docking domain, DN and DC subdomains"/>
    <property type="match status" value="2"/>
</dbReference>
<feature type="transmembrane region" description="Helical" evidence="8">
    <location>
        <begin position="525"/>
        <end position="545"/>
    </location>
</feature>
<feature type="transmembrane region" description="Helical" evidence="8">
    <location>
        <begin position="848"/>
        <end position="867"/>
    </location>
</feature>
<keyword evidence="6 8" id="KW-1133">Transmembrane helix</keyword>
<reference evidence="9 10" key="1">
    <citation type="submission" date="2018-04" db="EMBL/GenBank/DDBJ databases">
        <title>Genomic Encyclopedia of Type Strains, Phase IV (KMG-IV): sequencing the most valuable type-strain genomes for metagenomic binning, comparative biology and taxonomic classification.</title>
        <authorList>
            <person name="Goeker M."/>
        </authorList>
    </citation>
    <scope>NUCLEOTIDE SEQUENCE [LARGE SCALE GENOMIC DNA]</scope>
    <source>
        <strain evidence="9 10">DSM 10065</strain>
    </source>
</reference>
<keyword evidence="3" id="KW-1003">Cell membrane</keyword>
<dbReference type="Proteomes" id="UP000246145">
    <property type="component" value="Unassembled WGS sequence"/>
</dbReference>
<evidence type="ECO:0000256" key="4">
    <source>
        <dbReference type="ARBA" id="ARBA00022519"/>
    </source>
</evidence>
<evidence type="ECO:0000256" key="5">
    <source>
        <dbReference type="ARBA" id="ARBA00022692"/>
    </source>
</evidence>
<feature type="transmembrane region" description="Helical" evidence="8">
    <location>
        <begin position="333"/>
        <end position="352"/>
    </location>
</feature>
<dbReference type="OrthoDB" id="9757904at2"/>
<feature type="transmembrane region" description="Helical" evidence="8">
    <location>
        <begin position="12"/>
        <end position="29"/>
    </location>
</feature>
<dbReference type="Pfam" id="PF00873">
    <property type="entry name" value="ACR_tran"/>
    <property type="match status" value="1"/>
</dbReference>
<evidence type="ECO:0000256" key="3">
    <source>
        <dbReference type="ARBA" id="ARBA00022475"/>
    </source>
</evidence>
<keyword evidence="2" id="KW-0813">Transport</keyword>
<feature type="transmembrane region" description="Helical" evidence="8">
    <location>
        <begin position="359"/>
        <end position="380"/>
    </location>
</feature>
<comment type="subcellular location">
    <subcellularLocation>
        <location evidence="1">Cell inner membrane</location>
        <topology evidence="1">Multi-pass membrane protein</topology>
    </subcellularLocation>
</comment>
<dbReference type="PANTHER" id="PTHR32063">
    <property type="match status" value="1"/>
</dbReference>
<dbReference type="RefSeq" id="WP_116517956.1">
    <property type="nucleotide sequence ID" value="NZ_JACCEX010000001.1"/>
</dbReference>
<dbReference type="PRINTS" id="PR00702">
    <property type="entry name" value="ACRIFLAVINRP"/>
</dbReference>
<keyword evidence="7 8" id="KW-0472">Membrane</keyword>
<comment type="caution">
    <text evidence="9">The sequence shown here is derived from an EMBL/GenBank/DDBJ whole genome shotgun (WGS) entry which is preliminary data.</text>
</comment>
<dbReference type="SUPFAM" id="SSF82866">
    <property type="entry name" value="Multidrug efflux transporter AcrB transmembrane domain"/>
    <property type="match status" value="2"/>
</dbReference>
<dbReference type="InterPro" id="IPR001036">
    <property type="entry name" value="Acrflvin-R"/>
</dbReference>
<evidence type="ECO:0000256" key="7">
    <source>
        <dbReference type="ARBA" id="ARBA00023136"/>
    </source>
</evidence>
<dbReference type="Gene3D" id="3.30.70.1320">
    <property type="entry name" value="Multidrug efflux transporter AcrB pore domain like"/>
    <property type="match status" value="1"/>
</dbReference>
<gene>
    <name evidence="9" type="ORF">C7440_0629</name>
</gene>